<dbReference type="EMBL" id="BMDW01000008">
    <property type="protein sequence ID" value="GGA46890.1"/>
    <property type="molecule type" value="Genomic_DNA"/>
</dbReference>
<reference evidence="2" key="1">
    <citation type="journal article" date="2019" name="Int. J. Syst. Evol. Microbiol.">
        <title>The Global Catalogue of Microorganisms (GCM) 10K type strain sequencing project: providing services to taxonomists for standard genome sequencing and annotation.</title>
        <authorList>
            <consortium name="The Broad Institute Genomics Platform"/>
            <consortium name="The Broad Institute Genome Sequencing Center for Infectious Disease"/>
            <person name="Wu L."/>
            <person name="Ma J."/>
        </authorList>
    </citation>
    <scope>NUCLEOTIDE SEQUENCE [LARGE SCALE GENOMIC DNA]</scope>
    <source>
        <strain evidence="2">CGMCC 1.10106</strain>
    </source>
</reference>
<evidence type="ECO:0000313" key="1">
    <source>
        <dbReference type="EMBL" id="GGA46890.1"/>
    </source>
</evidence>
<evidence type="ECO:0000313" key="2">
    <source>
        <dbReference type="Proteomes" id="UP000618591"/>
    </source>
</evidence>
<accession>A0ABQ1GMN8</accession>
<dbReference type="SUPFAM" id="SSF111337">
    <property type="entry name" value="QueA-like"/>
    <property type="match status" value="1"/>
</dbReference>
<gene>
    <name evidence="1" type="ORF">GCM10011395_16380</name>
</gene>
<sequence>MSTGYPRLLDLKLAIACLVRNGGQRAFAQAIRDGYRRYHYGDASLLLPPEER</sequence>
<dbReference type="InterPro" id="IPR036100">
    <property type="entry name" value="QueA_sf"/>
</dbReference>
<name>A0ABQ1GMN8_9SPHN</name>
<keyword evidence="2" id="KW-1185">Reference proteome</keyword>
<organism evidence="1 2">
    <name type="scientific">Sphingomonas psychrolutea</name>
    <dbReference type="NCBI Taxonomy" id="1259676"/>
    <lineage>
        <taxon>Bacteria</taxon>
        <taxon>Pseudomonadati</taxon>
        <taxon>Pseudomonadota</taxon>
        <taxon>Alphaproteobacteria</taxon>
        <taxon>Sphingomonadales</taxon>
        <taxon>Sphingomonadaceae</taxon>
        <taxon>Sphingomonas</taxon>
    </lineage>
</organism>
<dbReference type="Proteomes" id="UP000618591">
    <property type="component" value="Unassembled WGS sequence"/>
</dbReference>
<comment type="caution">
    <text evidence="1">The sequence shown here is derived from an EMBL/GenBank/DDBJ whole genome shotgun (WGS) entry which is preliminary data.</text>
</comment>
<protein>
    <submittedName>
        <fullName evidence="1">Uncharacterized protein</fullName>
    </submittedName>
</protein>
<proteinExistence type="predicted"/>